<protein>
    <submittedName>
        <fullName evidence="1">Uncharacterized protein</fullName>
    </submittedName>
</protein>
<proteinExistence type="predicted"/>
<evidence type="ECO:0000313" key="1">
    <source>
        <dbReference type="EMBL" id="EEP68579.1"/>
    </source>
</evidence>
<accession>C4GHZ1</accession>
<evidence type="ECO:0000313" key="2">
    <source>
        <dbReference type="Proteomes" id="UP000003009"/>
    </source>
</evidence>
<gene>
    <name evidence="1" type="ORF">GCWU000324_00479</name>
</gene>
<organism evidence="1 2">
    <name type="scientific">Kingella oralis ATCC 51147</name>
    <dbReference type="NCBI Taxonomy" id="629741"/>
    <lineage>
        <taxon>Bacteria</taxon>
        <taxon>Pseudomonadati</taxon>
        <taxon>Pseudomonadota</taxon>
        <taxon>Betaproteobacteria</taxon>
        <taxon>Neisseriales</taxon>
        <taxon>Neisseriaceae</taxon>
        <taxon>Kingella</taxon>
    </lineage>
</organism>
<dbReference type="AlphaFoldDB" id="C4GHZ1"/>
<name>C4GHZ1_9NEIS</name>
<keyword evidence="2" id="KW-1185">Reference proteome</keyword>
<dbReference type="Proteomes" id="UP000003009">
    <property type="component" value="Unassembled WGS sequence"/>
</dbReference>
<sequence length="68" mass="7735">MKSKKYQKFSKISEPQFRQSPRLFALDLTASDTAGLTGISLRSTNTLYLKLRQPENPFESPPQQASLF</sequence>
<comment type="caution">
    <text evidence="1">The sequence shown here is derived from an EMBL/GenBank/DDBJ whole genome shotgun (WGS) entry which is preliminary data.</text>
</comment>
<dbReference type="EMBL" id="ACJW02000002">
    <property type="protein sequence ID" value="EEP68579.1"/>
    <property type="molecule type" value="Genomic_DNA"/>
</dbReference>
<dbReference type="HOGENOM" id="CLU_2788344_0_0_4"/>
<reference evidence="1" key="1">
    <citation type="submission" date="2009-04" db="EMBL/GenBank/DDBJ databases">
        <authorList>
            <person name="Weinstock G."/>
            <person name="Sodergren E."/>
            <person name="Clifton S."/>
            <person name="Fulton L."/>
            <person name="Fulton B."/>
            <person name="Courtney L."/>
            <person name="Fronick C."/>
            <person name="Harrison M."/>
            <person name="Strong C."/>
            <person name="Farmer C."/>
            <person name="Delahaunty K."/>
            <person name="Markovic C."/>
            <person name="Hall O."/>
            <person name="Minx P."/>
            <person name="Tomlinson C."/>
            <person name="Mitreva M."/>
            <person name="Nelson J."/>
            <person name="Hou S."/>
            <person name="Wollam A."/>
            <person name="Pepin K.H."/>
            <person name="Johnson M."/>
            <person name="Bhonagiri V."/>
            <person name="Nash W.E."/>
            <person name="Warren W."/>
            <person name="Chinwalla A."/>
            <person name="Mardis E.R."/>
            <person name="Wilson R.K."/>
        </authorList>
    </citation>
    <scope>NUCLEOTIDE SEQUENCE [LARGE SCALE GENOMIC DNA]</scope>
    <source>
        <strain evidence="1">ATCC 51147</strain>
    </source>
</reference>